<dbReference type="OrthoDB" id="1694644at2759"/>
<proteinExistence type="predicted"/>
<evidence type="ECO:0000313" key="2">
    <source>
        <dbReference type="EMBL" id="TYK19303.1"/>
    </source>
</evidence>
<evidence type="ECO:0000313" key="4">
    <source>
        <dbReference type="Proteomes" id="UP000321947"/>
    </source>
</evidence>
<dbReference type="Proteomes" id="UP000321947">
    <property type="component" value="Unassembled WGS sequence"/>
</dbReference>
<comment type="caution">
    <text evidence="1">The sequence shown here is derived from an EMBL/GenBank/DDBJ whole genome shotgun (WGS) entry which is preliminary data.</text>
</comment>
<evidence type="ECO:0008006" key="5">
    <source>
        <dbReference type="Google" id="ProtNLM"/>
    </source>
</evidence>
<dbReference type="Gene3D" id="3.30.420.10">
    <property type="entry name" value="Ribonuclease H-like superfamily/Ribonuclease H"/>
    <property type="match status" value="1"/>
</dbReference>
<dbReference type="EMBL" id="SSTD01007026">
    <property type="protein sequence ID" value="TYK19303.1"/>
    <property type="molecule type" value="Genomic_DNA"/>
</dbReference>
<dbReference type="InterPro" id="IPR012337">
    <property type="entry name" value="RNaseH-like_sf"/>
</dbReference>
<protein>
    <recommendedName>
        <fullName evidence="5">Integrase catalytic domain-containing protein</fullName>
    </recommendedName>
</protein>
<reference evidence="3 4" key="1">
    <citation type="submission" date="2019-08" db="EMBL/GenBank/DDBJ databases">
        <title>Draft genome sequences of two oriental melons (Cucumis melo L. var makuwa).</title>
        <authorList>
            <person name="Kwon S.-Y."/>
        </authorList>
    </citation>
    <scope>NUCLEOTIDE SEQUENCE [LARGE SCALE GENOMIC DNA]</scope>
    <source>
        <strain evidence="4">cv. Chang Bougi</strain>
        <strain evidence="3">cv. SW 3</strain>
        <tissue evidence="1">Leaf</tissue>
    </source>
</reference>
<name>A0A5A7V087_CUCMM</name>
<gene>
    <name evidence="2" type="ORF">E5676_scaffold295G00220</name>
    <name evidence="1" type="ORF">E6C27_scaffold430G001490</name>
</gene>
<dbReference type="EMBL" id="SSTE01006526">
    <property type="protein sequence ID" value="KAA0059219.1"/>
    <property type="molecule type" value="Genomic_DNA"/>
</dbReference>
<dbReference type="InterPro" id="IPR036397">
    <property type="entry name" value="RNaseH_sf"/>
</dbReference>
<dbReference type="Proteomes" id="UP000321393">
    <property type="component" value="Unassembled WGS sequence"/>
</dbReference>
<organism evidence="1 3">
    <name type="scientific">Cucumis melo var. makuwa</name>
    <name type="common">Oriental melon</name>
    <dbReference type="NCBI Taxonomy" id="1194695"/>
    <lineage>
        <taxon>Eukaryota</taxon>
        <taxon>Viridiplantae</taxon>
        <taxon>Streptophyta</taxon>
        <taxon>Embryophyta</taxon>
        <taxon>Tracheophyta</taxon>
        <taxon>Spermatophyta</taxon>
        <taxon>Magnoliopsida</taxon>
        <taxon>eudicotyledons</taxon>
        <taxon>Gunneridae</taxon>
        <taxon>Pentapetalae</taxon>
        <taxon>rosids</taxon>
        <taxon>fabids</taxon>
        <taxon>Cucurbitales</taxon>
        <taxon>Cucurbitaceae</taxon>
        <taxon>Benincaseae</taxon>
        <taxon>Cucumis</taxon>
    </lineage>
</organism>
<dbReference type="SUPFAM" id="SSF53098">
    <property type="entry name" value="Ribonuclease H-like"/>
    <property type="match status" value="1"/>
</dbReference>
<accession>A0A5A7V087</accession>
<evidence type="ECO:0000313" key="1">
    <source>
        <dbReference type="EMBL" id="KAA0059219.1"/>
    </source>
</evidence>
<dbReference type="AlphaFoldDB" id="A0A5A7V087"/>
<dbReference type="GO" id="GO:0003676">
    <property type="term" value="F:nucleic acid binding"/>
    <property type="evidence" value="ECO:0007669"/>
    <property type="project" value="InterPro"/>
</dbReference>
<evidence type="ECO:0000313" key="3">
    <source>
        <dbReference type="Proteomes" id="UP000321393"/>
    </source>
</evidence>
<sequence length="115" mass="13263">MCHPQTRGQTESVNRKMVFMLRALLDNITKAWEDFLPFNGFAYNSVIHSIIDCSSFEIVYGFNLLTPIDLLSFSSNDVVNFQGNEKTTTIRELHKEVKERIEKQNAKVANKVDQH</sequence>